<organism evidence="1 2">
    <name type="scientific">Neisseria dentiae</name>
    <dbReference type="NCBI Taxonomy" id="194197"/>
    <lineage>
        <taxon>Bacteria</taxon>
        <taxon>Pseudomonadati</taxon>
        <taxon>Pseudomonadota</taxon>
        <taxon>Betaproteobacteria</taxon>
        <taxon>Neisseriales</taxon>
        <taxon>Neisseriaceae</taxon>
        <taxon>Neisseria</taxon>
    </lineage>
</organism>
<accession>A0A1X3CZG3</accession>
<proteinExistence type="predicted"/>
<name>A0A1X3CZG3_9NEIS</name>
<evidence type="ECO:0000313" key="2">
    <source>
        <dbReference type="Proteomes" id="UP000193118"/>
    </source>
</evidence>
<reference evidence="2" key="1">
    <citation type="submission" date="2017-01" db="EMBL/GenBank/DDBJ databases">
        <authorList>
            <person name="Wolfgang W.J."/>
            <person name="Cole J."/>
            <person name="Wroblewski D."/>
            <person name="Mcginnis J."/>
            <person name="Musser K.A."/>
        </authorList>
    </citation>
    <scope>NUCLEOTIDE SEQUENCE [LARGE SCALE GENOMIC DNA]</scope>
    <source>
        <strain evidence="2">DSM 19151</strain>
    </source>
</reference>
<comment type="caution">
    <text evidence="1">The sequence shown here is derived from an EMBL/GenBank/DDBJ whole genome shotgun (WGS) entry which is preliminary data.</text>
</comment>
<dbReference type="EMBL" id="MTBO01000124">
    <property type="protein sequence ID" value="OSI12936.1"/>
    <property type="molecule type" value="Genomic_DNA"/>
</dbReference>
<dbReference type="Proteomes" id="UP000193118">
    <property type="component" value="Unassembled WGS sequence"/>
</dbReference>
<dbReference type="AlphaFoldDB" id="A0A1X3CZG3"/>
<sequence>MLDHADEVGPLAVPFVYKGQTRHFVFLGMPQYSFRLGLPAEQQLVYHQRPAVNAHCKHLLYVTVYVPRSAGDVAAAGLRGVGVFYDVAHPRGSGGVPLRGACDQTFWHLVAFWLPFHTDVHIFLSLLFFCGFLSGTGDAA</sequence>
<gene>
    <name evidence="1" type="ORF">BWD09_13530</name>
</gene>
<evidence type="ECO:0000313" key="1">
    <source>
        <dbReference type="EMBL" id="OSI12936.1"/>
    </source>
</evidence>
<protein>
    <submittedName>
        <fullName evidence="1">Uncharacterized protein</fullName>
    </submittedName>
</protein>
<keyword evidence="2" id="KW-1185">Reference proteome</keyword>
<feature type="non-terminal residue" evidence="1">
    <location>
        <position position="140"/>
    </location>
</feature>